<evidence type="ECO:0000256" key="6">
    <source>
        <dbReference type="ARBA" id="ARBA00037968"/>
    </source>
</evidence>
<feature type="transmembrane region" description="Helical" evidence="7">
    <location>
        <begin position="117"/>
        <end position="139"/>
    </location>
</feature>
<feature type="transmembrane region" description="Helical" evidence="7">
    <location>
        <begin position="62"/>
        <end position="84"/>
    </location>
</feature>
<evidence type="ECO:0000313" key="9">
    <source>
        <dbReference type="Proteomes" id="UP000184300"/>
    </source>
</evidence>
<dbReference type="SUPFAM" id="SSF103473">
    <property type="entry name" value="MFS general substrate transporter"/>
    <property type="match status" value="1"/>
</dbReference>
<dbReference type="PANTHER" id="PTHR43791">
    <property type="entry name" value="PERMEASE-RELATED"/>
    <property type="match status" value="1"/>
</dbReference>
<evidence type="ECO:0000256" key="3">
    <source>
        <dbReference type="ARBA" id="ARBA00022692"/>
    </source>
</evidence>
<feature type="transmembrane region" description="Helical" evidence="7">
    <location>
        <begin position="184"/>
        <end position="207"/>
    </location>
</feature>
<keyword evidence="2" id="KW-0813">Transport</keyword>
<comment type="subcellular location">
    <subcellularLocation>
        <location evidence="1">Membrane</location>
        <topology evidence="1">Multi-pass membrane protein</topology>
    </subcellularLocation>
</comment>
<keyword evidence="4 7" id="KW-1133">Transmembrane helix</keyword>
<proteinExistence type="inferred from homology"/>
<feature type="transmembrane region" description="Helical" evidence="7">
    <location>
        <begin position="91"/>
        <end position="111"/>
    </location>
</feature>
<dbReference type="OrthoDB" id="3639251at2759"/>
<evidence type="ECO:0000256" key="1">
    <source>
        <dbReference type="ARBA" id="ARBA00004141"/>
    </source>
</evidence>
<evidence type="ECO:0000256" key="2">
    <source>
        <dbReference type="ARBA" id="ARBA00022448"/>
    </source>
</evidence>
<accession>A0A1L9VG85</accession>
<evidence type="ECO:0000256" key="4">
    <source>
        <dbReference type="ARBA" id="ARBA00022989"/>
    </source>
</evidence>
<dbReference type="GeneID" id="34457144"/>
<dbReference type="Gene3D" id="1.20.1250.20">
    <property type="entry name" value="MFS general substrate transporter like domains"/>
    <property type="match status" value="1"/>
</dbReference>
<evidence type="ECO:0000256" key="5">
    <source>
        <dbReference type="ARBA" id="ARBA00023136"/>
    </source>
</evidence>
<dbReference type="VEuPathDB" id="FungiDB:ASPGLDRAFT_129318"/>
<evidence type="ECO:0000256" key="7">
    <source>
        <dbReference type="SAM" id="Phobius"/>
    </source>
</evidence>
<keyword evidence="5 7" id="KW-0472">Membrane</keyword>
<feature type="transmembrane region" description="Helical" evidence="7">
    <location>
        <begin position="151"/>
        <end position="172"/>
    </location>
</feature>
<keyword evidence="3 7" id="KW-0812">Transmembrane</keyword>
<dbReference type="GO" id="GO:0016020">
    <property type="term" value="C:membrane"/>
    <property type="evidence" value="ECO:0007669"/>
    <property type="project" value="UniProtKB-SubCell"/>
</dbReference>
<protein>
    <recommendedName>
        <fullName evidence="10">Major facilitator superfamily (MFS) profile domain-containing protein</fullName>
    </recommendedName>
</protein>
<dbReference type="STRING" id="1160497.A0A1L9VG85"/>
<dbReference type="GO" id="GO:0022857">
    <property type="term" value="F:transmembrane transporter activity"/>
    <property type="evidence" value="ECO:0007669"/>
    <property type="project" value="InterPro"/>
</dbReference>
<sequence>MQRASIKNNRWFNWHELGVSKEEKRLIFKLDIFILIYGFLDQKNVNNAYVSGMKEDLGLQTVLWFTTYFNIGIILGGPFFTGALTVIRPRYWLPSCTIAWSFIVLFIYKTGDSKTIYILRFFAGIFESGAMPGAFYMIGSWYRKSEISRRLTLLAFSSIGASMFSGYIQTALHRNMNGRLGLESWRWLFILSFILGIPIALFGFLCCPDEPKSPKPWWMTEREQDIAIARMANEYRDTYYSILSTIETPVQQIVFPTSQAPRYLQTHGYILSTAAVAAMIACAVSCCF</sequence>
<name>A0A1L9VG85_ASPGL</name>
<keyword evidence="9" id="KW-1185">Reference proteome</keyword>
<dbReference type="EMBL" id="KV878901">
    <property type="protein sequence ID" value="OJJ82926.1"/>
    <property type="molecule type" value="Genomic_DNA"/>
</dbReference>
<organism evidence="8 9">
    <name type="scientific">Aspergillus glaucus CBS 516.65</name>
    <dbReference type="NCBI Taxonomy" id="1160497"/>
    <lineage>
        <taxon>Eukaryota</taxon>
        <taxon>Fungi</taxon>
        <taxon>Dikarya</taxon>
        <taxon>Ascomycota</taxon>
        <taxon>Pezizomycotina</taxon>
        <taxon>Eurotiomycetes</taxon>
        <taxon>Eurotiomycetidae</taxon>
        <taxon>Eurotiales</taxon>
        <taxon>Aspergillaceae</taxon>
        <taxon>Aspergillus</taxon>
        <taxon>Aspergillus subgen. Aspergillus</taxon>
    </lineage>
</organism>
<dbReference type="RefSeq" id="XP_022399624.1">
    <property type="nucleotide sequence ID" value="XM_022540883.1"/>
</dbReference>
<evidence type="ECO:0000313" key="8">
    <source>
        <dbReference type="EMBL" id="OJJ82926.1"/>
    </source>
</evidence>
<dbReference type="PANTHER" id="PTHR43791:SF39">
    <property type="entry name" value="TRANSPORTER LIZ1_SEO1, PUTATIVE (AFU_ORTHOLOGUE AFUA_3G00980)-RELATED"/>
    <property type="match status" value="1"/>
</dbReference>
<gene>
    <name evidence="8" type="ORF">ASPGLDRAFT_129318</name>
</gene>
<comment type="similarity">
    <text evidence="6">Belongs to the major facilitator superfamily. Allantoate permease family.</text>
</comment>
<reference evidence="9" key="1">
    <citation type="journal article" date="2017" name="Genome Biol.">
        <title>Comparative genomics reveals high biological diversity and specific adaptations in the industrially and medically important fungal genus Aspergillus.</title>
        <authorList>
            <person name="de Vries R.P."/>
            <person name="Riley R."/>
            <person name="Wiebenga A."/>
            <person name="Aguilar-Osorio G."/>
            <person name="Amillis S."/>
            <person name="Uchima C.A."/>
            <person name="Anderluh G."/>
            <person name="Asadollahi M."/>
            <person name="Askin M."/>
            <person name="Barry K."/>
            <person name="Battaglia E."/>
            <person name="Bayram O."/>
            <person name="Benocci T."/>
            <person name="Braus-Stromeyer S.A."/>
            <person name="Caldana C."/>
            <person name="Canovas D."/>
            <person name="Cerqueira G.C."/>
            <person name="Chen F."/>
            <person name="Chen W."/>
            <person name="Choi C."/>
            <person name="Clum A."/>
            <person name="Dos Santos R.A."/>
            <person name="Damasio A.R."/>
            <person name="Diallinas G."/>
            <person name="Emri T."/>
            <person name="Fekete E."/>
            <person name="Flipphi M."/>
            <person name="Freyberg S."/>
            <person name="Gallo A."/>
            <person name="Gournas C."/>
            <person name="Habgood R."/>
            <person name="Hainaut M."/>
            <person name="Harispe M.L."/>
            <person name="Henrissat B."/>
            <person name="Hilden K.S."/>
            <person name="Hope R."/>
            <person name="Hossain A."/>
            <person name="Karabika E."/>
            <person name="Karaffa L."/>
            <person name="Karanyi Z."/>
            <person name="Krasevec N."/>
            <person name="Kuo A."/>
            <person name="Kusch H."/>
            <person name="LaButti K."/>
            <person name="Lagendijk E.L."/>
            <person name="Lapidus A."/>
            <person name="Levasseur A."/>
            <person name="Lindquist E."/>
            <person name="Lipzen A."/>
            <person name="Logrieco A.F."/>
            <person name="MacCabe A."/>
            <person name="Maekelae M.R."/>
            <person name="Malavazi I."/>
            <person name="Melin P."/>
            <person name="Meyer V."/>
            <person name="Mielnichuk N."/>
            <person name="Miskei M."/>
            <person name="Molnar A.P."/>
            <person name="Mule G."/>
            <person name="Ngan C.Y."/>
            <person name="Orejas M."/>
            <person name="Orosz E."/>
            <person name="Ouedraogo J.P."/>
            <person name="Overkamp K.M."/>
            <person name="Park H.-S."/>
            <person name="Perrone G."/>
            <person name="Piumi F."/>
            <person name="Punt P.J."/>
            <person name="Ram A.F."/>
            <person name="Ramon A."/>
            <person name="Rauscher S."/>
            <person name="Record E."/>
            <person name="Riano-Pachon D.M."/>
            <person name="Robert V."/>
            <person name="Roehrig J."/>
            <person name="Ruller R."/>
            <person name="Salamov A."/>
            <person name="Salih N.S."/>
            <person name="Samson R.A."/>
            <person name="Sandor E."/>
            <person name="Sanguinetti M."/>
            <person name="Schuetze T."/>
            <person name="Sepcic K."/>
            <person name="Shelest E."/>
            <person name="Sherlock G."/>
            <person name="Sophianopoulou V."/>
            <person name="Squina F.M."/>
            <person name="Sun H."/>
            <person name="Susca A."/>
            <person name="Todd R.B."/>
            <person name="Tsang A."/>
            <person name="Unkles S.E."/>
            <person name="van de Wiele N."/>
            <person name="van Rossen-Uffink D."/>
            <person name="Oliveira J.V."/>
            <person name="Vesth T.C."/>
            <person name="Visser J."/>
            <person name="Yu J.-H."/>
            <person name="Zhou M."/>
            <person name="Andersen M.R."/>
            <person name="Archer D.B."/>
            <person name="Baker S.E."/>
            <person name="Benoit I."/>
            <person name="Brakhage A.A."/>
            <person name="Braus G.H."/>
            <person name="Fischer R."/>
            <person name="Frisvad J.C."/>
            <person name="Goldman G.H."/>
            <person name="Houbraken J."/>
            <person name="Oakley B."/>
            <person name="Pocsi I."/>
            <person name="Scazzocchio C."/>
            <person name="Seiboth B."/>
            <person name="vanKuyk P.A."/>
            <person name="Wortman J."/>
            <person name="Dyer P.S."/>
            <person name="Grigoriev I.V."/>
        </authorList>
    </citation>
    <scope>NUCLEOTIDE SEQUENCE [LARGE SCALE GENOMIC DNA]</scope>
    <source>
        <strain evidence="9">CBS 516.65</strain>
    </source>
</reference>
<dbReference type="InterPro" id="IPR011701">
    <property type="entry name" value="MFS"/>
</dbReference>
<dbReference type="Pfam" id="PF07690">
    <property type="entry name" value="MFS_1"/>
    <property type="match status" value="1"/>
</dbReference>
<dbReference type="FunFam" id="1.20.1250.20:FF:000065">
    <property type="entry name" value="Putative MFS pantothenate transporter"/>
    <property type="match status" value="1"/>
</dbReference>
<dbReference type="AlphaFoldDB" id="A0A1L9VG85"/>
<dbReference type="Proteomes" id="UP000184300">
    <property type="component" value="Unassembled WGS sequence"/>
</dbReference>
<evidence type="ECO:0008006" key="10">
    <source>
        <dbReference type="Google" id="ProtNLM"/>
    </source>
</evidence>
<dbReference type="InterPro" id="IPR036259">
    <property type="entry name" value="MFS_trans_sf"/>
</dbReference>
<feature type="transmembrane region" description="Helical" evidence="7">
    <location>
        <begin position="26"/>
        <end position="42"/>
    </location>
</feature>